<dbReference type="InterPro" id="IPR036429">
    <property type="entry name" value="SpoA-like_sf"/>
</dbReference>
<accession>A0A2T2X6L0</accession>
<dbReference type="SUPFAM" id="SSF103039">
    <property type="entry name" value="CheC-like"/>
    <property type="match status" value="1"/>
</dbReference>
<dbReference type="Pfam" id="PF02154">
    <property type="entry name" value="FliM"/>
    <property type="match status" value="1"/>
</dbReference>
<dbReference type="InterPro" id="IPR001689">
    <property type="entry name" value="Flag_FliM"/>
</dbReference>
<proteinExistence type="inferred from homology"/>
<dbReference type="GO" id="GO:0003774">
    <property type="term" value="F:cytoskeletal motor activity"/>
    <property type="evidence" value="ECO:0007669"/>
    <property type="project" value="InterPro"/>
</dbReference>
<evidence type="ECO:0000256" key="5">
    <source>
        <dbReference type="ARBA" id="ARBA00022475"/>
    </source>
</evidence>
<name>A0A2T2X6L0_9FIRM</name>
<protein>
    <recommendedName>
        <fullName evidence="4">Flagellar motor switch protein FliM</fullName>
    </recommendedName>
</protein>
<dbReference type="InterPro" id="IPR001543">
    <property type="entry name" value="FliN-like_C"/>
</dbReference>
<dbReference type="GO" id="GO:0050918">
    <property type="term" value="P:positive chemotaxis"/>
    <property type="evidence" value="ECO:0007669"/>
    <property type="project" value="TreeGrafter"/>
</dbReference>
<dbReference type="GO" id="GO:0071978">
    <property type="term" value="P:bacterial-type flagellum-dependent swarming motility"/>
    <property type="evidence" value="ECO:0007669"/>
    <property type="project" value="TreeGrafter"/>
</dbReference>
<comment type="caution">
    <text evidence="11">The sequence shown here is derived from an EMBL/GenBank/DDBJ whole genome shotgun (WGS) entry which is preliminary data.</text>
</comment>
<keyword evidence="11" id="KW-0969">Cilium</keyword>
<dbReference type="InterPro" id="IPR028976">
    <property type="entry name" value="CheC-like_sf"/>
</dbReference>
<gene>
    <name evidence="11" type="ORF">C7B43_07585</name>
</gene>
<keyword evidence="7" id="KW-0283">Flagellar rotation</keyword>
<evidence type="ECO:0000256" key="6">
    <source>
        <dbReference type="ARBA" id="ARBA00022500"/>
    </source>
</evidence>
<dbReference type="PANTHER" id="PTHR30034">
    <property type="entry name" value="FLAGELLAR MOTOR SWITCH PROTEIN FLIM"/>
    <property type="match status" value="1"/>
</dbReference>
<dbReference type="SUPFAM" id="SSF101801">
    <property type="entry name" value="Surface presentation of antigens (SPOA)"/>
    <property type="match status" value="1"/>
</dbReference>
<dbReference type="PIRSF" id="PIRSF002888">
    <property type="entry name" value="FliM"/>
    <property type="match status" value="1"/>
</dbReference>
<sequence length="302" mass="34003">MALIKDLKEVRPYDFQRPHQLSRLQLDAITLMMESYLRLASNFLSTYLRTPVQIQHLSTEQMPYEQYVEGVTIPSVLALFTINQSGSGLLESSSEVTLAIIDRALGGPGFGHFAKRELTEIEQTIYRRIMNRLLSLLGQSWSSLMPFEAIIDTIEYNPAFTQVSAEGDLVVVQQQQISIDSHNGTLSWVWPYPSIEALALMLGRHALGREDDQDVKPKSQEMFKLLSKSTIRAEVILGRTTVSLGEFRHLKPGDVIVLRNRYDKPMLLSLAKQEKFHVLAGKVGGHLAVRVTGRTDDNAKHS</sequence>
<dbReference type="Proteomes" id="UP000242699">
    <property type="component" value="Unassembled WGS sequence"/>
</dbReference>
<keyword evidence="9" id="KW-0975">Bacterial flagellum</keyword>
<dbReference type="Gene3D" id="2.30.330.10">
    <property type="entry name" value="SpoA-like"/>
    <property type="match status" value="1"/>
</dbReference>
<evidence type="ECO:0000256" key="9">
    <source>
        <dbReference type="ARBA" id="ARBA00023143"/>
    </source>
</evidence>
<keyword evidence="11" id="KW-0966">Cell projection</keyword>
<comment type="similarity">
    <text evidence="3">Belongs to the FliM family.</text>
</comment>
<dbReference type="CDD" id="cd17908">
    <property type="entry name" value="FliM"/>
    <property type="match status" value="1"/>
</dbReference>
<dbReference type="GO" id="GO:0005886">
    <property type="term" value="C:plasma membrane"/>
    <property type="evidence" value="ECO:0007669"/>
    <property type="project" value="UniProtKB-SubCell"/>
</dbReference>
<dbReference type="EMBL" id="PXYT01000013">
    <property type="protein sequence ID" value="PSR30132.1"/>
    <property type="molecule type" value="Genomic_DNA"/>
</dbReference>
<organism evidence="11 12">
    <name type="scientific">Sulfobacillus benefaciens</name>
    <dbReference type="NCBI Taxonomy" id="453960"/>
    <lineage>
        <taxon>Bacteria</taxon>
        <taxon>Bacillati</taxon>
        <taxon>Bacillota</taxon>
        <taxon>Clostridia</taxon>
        <taxon>Eubacteriales</taxon>
        <taxon>Clostridiales Family XVII. Incertae Sedis</taxon>
        <taxon>Sulfobacillus</taxon>
    </lineage>
</organism>
<feature type="domain" description="Flagellar motor switch protein FliN-like C-terminal" evidence="10">
    <location>
        <begin position="226"/>
        <end position="294"/>
    </location>
</feature>
<evidence type="ECO:0000313" key="12">
    <source>
        <dbReference type="Proteomes" id="UP000242699"/>
    </source>
</evidence>
<evidence type="ECO:0000256" key="7">
    <source>
        <dbReference type="ARBA" id="ARBA00022779"/>
    </source>
</evidence>
<dbReference type="GO" id="GO:0009425">
    <property type="term" value="C:bacterial-type flagellum basal body"/>
    <property type="evidence" value="ECO:0007669"/>
    <property type="project" value="UniProtKB-SubCell"/>
</dbReference>
<evidence type="ECO:0000256" key="4">
    <source>
        <dbReference type="ARBA" id="ARBA00021898"/>
    </source>
</evidence>
<dbReference type="AlphaFoldDB" id="A0A2T2X6L0"/>
<evidence type="ECO:0000256" key="8">
    <source>
        <dbReference type="ARBA" id="ARBA00023136"/>
    </source>
</evidence>
<evidence type="ECO:0000313" key="11">
    <source>
        <dbReference type="EMBL" id="PSR30132.1"/>
    </source>
</evidence>
<dbReference type="Pfam" id="PF01052">
    <property type="entry name" value="FliMN_C"/>
    <property type="match status" value="1"/>
</dbReference>
<dbReference type="Gene3D" id="3.40.1550.10">
    <property type="entry name" value="CheC-like"/>
    <property type="match status" value="1"/>
</dbReference>
<evidence type="ECO:0000256" key="1">
    <source>
        <dbReference type="ARBA" id="ARBA00004117"/>
    </source>
</evidence>
<keyword evidence="8" id="KW-0472">Membrane</keyword>
<keyword evidence="5" id="KW-1003">Cell membrane</keyword>
<keyword evidence="11" id="KW-0282">Flagellum</keyword>
<evidence type="ECO:0000259" key="10">
    <source>
        <dbReference type="Pfam" id="PF01052"/>
    </source>
</evidence>
<evidence type="ECO:0000256" key="2">
    <source>
        <dbReference type="ARBA" id="ARBA00004202"/>
    </source>
</evidence>
<comment type="subcellular location">
    <subcellularLocation>
        <location evidence="1">Bacterial flagellum basal body</location>
    </subcellularLocation>
    <subcellularLocation>
        <location evidence="2">Cell membrane</location>
        <topology evidence="2">Peripheral membrane protein</topology>
    </subcellularLocation>
</comment>
<reference evidence="11 12" key="1">
    <citation type="journal article" date="2014" name="BMC Genomics">
        <title>Comparison of environmental and isolate Sulfobacillus genomes reveals diverse carbon, sulfur, nitrogen, and hydrogen metabolisms.</title>
        <authorList>
            <person name="Justice N.B."/>
            <person name="Norman A."/>
            <person name="Brown C.T."/>
            <person name="Singh A."/>
            <person name="Thomas B.C."/>
            <person name="Banfield J.F."/>
        </authorList>
    </citation>
    <scope>NUCLEOTIDE SEQUENCE [LARGE SCALE GENOMIC DNA]</scope>
    <source>
        <strain evidence="11">AMDSBA1</strain>
    </source>
</reference>
<evidence type="ECO:0000256" key="3">
    <source>
        <dbReference type="ARBA" id="ARBA00011049"/>
    </source>
</evidence>
<dbReference type="PANTHER" id="PTHR30034:SF6">
    <property type="entry name" value="YOP PROTEINS TRANSLOCATION PROTEIN Q"/>
    <property type="match status" value="1"/>
</dbReference>
<keyword evidence="6" id="KW-0145">Chemotaxis</keyword>